<feature type="domain" description="Spaetzle" evidence="4">
    <location>
        <begin position="72"/>
        <end position="117"/>
    </location>
</feature>
<dbReference type="InterPro" id="IPR029034">
    <property type="entry name" value="Cystine-knot_cytokine"/>
</dbReference>
<dbReference type="OrthoDB" id="6359065at2759"/>
<evidence type="ECO:0000313" key="6">
    <source>
        <dbReference type="Proteomes" id="UP000292052"/>
    </source>
</evidence>
<dbReference type="AlphaFoldDB" id="A0A482V1H1"/>
<dbReference type="InterPro" id="IPR052444">
    <property type="entry name" value="Spz/Toll_ligand-like"/>
</dbReference>
<keyword evidence="3" id="KW-0325">Glycoprotein</keyword>
<dbReference type="PANTHER" id="PTHR23199:SF12">
    <property type="entry name" value="NEUROTROPHIN 1-RELATED"/>
    <property type="match status" value="1"/>
</dbReference>
<protein>
    <recommendedName>
        <fullName evidence="4">Spaetzle domain-containing protein</fullName>
    </recommendedName>
</protein>
<evidence type="ECO:0000313" key="5">
    <source>
        <dbReference type="EMBL" id="RZB38876.1"/>
    </source>
</evidence>
<proteinExistence type="predicted"/>
<evidence type="ECO:0000256" key="1">
    <source>
        <dbReference type="ARBA" id="ARBA00022729"/>
    </source>
</evidence>
<dbReference type="Gene3D" id="2.10.90.10">
    <property type="entry name" value="Cystine-knot cytokines"/>
    <property type="match status" value="2"/>
</dbReference>
<keyword evidence="1" id="KW-0732">Signal</keyword>
<organism evidence="5 6">
    <name type="scientific">Asbolus verrucosus</name>
    <name type="common">Desert ironclad beetle</name>
    <dbReference type="NCBI Taxonomy" id="1661398"/>
    <lineage>
        <taxon>Eukaryota</taxon>
        <taxon>Metazoa</taxon>
        <taxon>Ecdysozoa</taxon>
        <taxon>Arthropoda</taxon>
        <taxon>Hexapoda</taxon>
        <taxon>Insecta</taxon>
        <taxon>Pterygota</taxon>
        <taxon>Neoptera</taxon>
        <taxon>Endopterygota</taxon>
        <taxon>Coleoptera</taxon>
        <taxon>Polyphaga</taxon>
        <taxon>Cucujiformia</taxon>
        <taxon>Tenebrionidae</taxon>
        <taxon>Pimeliinae</taxon>
        <taxon>Asbolus</taxon>
    </lineage>
</organism>
<dbReference type="SUPFAM" id="SSF57501">
    <property type="entry name" value="Cystine-knot cytokines"/>
    <property type="match status" value="2"/>
</dbReference>
<dbReference type="GO" id="GO:0008083">
    <property type="term" value="F:growth factor activity"/>
    <property type="evidence" value="ECO:0007669"/>
    <property type="project" value="TreeGrafter"/>
</dbReference>
<dbReference type="GO" id="GO:0005121">
    <property type="term" value="F:Toll binding"/>
    <property type="evidence" value="ECO:0007669"/>
    <property type="project" value="TreeGrafter"/>
</dbReference>
<evidence type="ECO:0000259" key="4">
    <source>
        <dbReference type="Pfam" id="PF16077"/>
    </source>
</evidence>
<name>A0A482V1H1_ASBVE</name>
<dbReference type="GO" id="GO:0021556">
    <property type="term" value="P:central nervous system formation"/>
    <property type="evidence" value="ECO:0007669"/>
    <property type="project" value="TreeGrafter"/>
</dbReference>
<dbReference type="Proteomes" id="UP000292052">
    <property type="component" value="Unassembled WGS sequence"/>
</dbReference>
<dbReference type="GO" id="GO:0045087">
    <property type="term" value="P:innate immune response"/>
    <property type="evidence" value="ECO:0007669"/>
    <property type="project" value="TreeGrafter"/>
</dbReference>
<comment type="caution">
    <text evidence="5">The sequence shown here is derived from an EMBL/GenBank/DDBJ whole genome shotgun (WGS) entry which is preliminary data.</text>
</comment>
<keyword evidence="2" id="KW-1015">Disulfide bond</keyword>
<evidence type="ECO:0000256" key="3">
    <source>
        <dbReference type="ARBA" id="ARBA00023180"/>
    </source>
</evidence>
<gene>
    <name evidence="5" type="ORF">BDFB_002823</name>
</gene>
<dbReference type="InterPro" id="IPR032104">
    <property type="entry name" value="Spaetzle"/>
</dbReference>
<accession>A0A482V1H1</accession>
<keyword evidence="6" id="KW-1185">Reference proteome</keyword>
<sequence length="299" mass="35747">MFSNGTNNNHFDLESVPKCSRDRLSCEDVEGYPEQKFYEVLKNATYLSEYFKYFESIDDFIRQRFYNNRENYICNSKKRIIYPRVAYNSKRKRKYIYNLDGYRQSVTIEECIISEKKKNVNYFKAEQRRLEQNVSKNIAQLDFWPQMKAENQNGTSFGSHRHESIPVDKRMTVKGLSPKKLSFRDVLSSDTLIFPDSEENQNYEQLFIPKCDQHFCEQTDNYPEDTFRDILKVSKFSKYFSNNFETEIIKRTEEKDGNLICPTRKHIIYPRVAFNLRNEPKFIYNFGDSRQAVPIEVCM</sequence>
<dbReference type="GO" id="GO:0005615">
    <property type="term" value="C:extracellular space"/>
    <property type="evidence" value="ECO:0007669"/>
    <property type="project" value="UniProtKB-ARBA"/>
</dbReference>
<dbReference type="PANTHER" id="PTHR23199">
    <property type="entry name" value="NEUROTROPHIN 1-RELATED"/>
    <property type="match status" value="1"/>
</dbReference>
<dbReference type="Pfam" id="PF16077">
    <property type="entry name" value="Spaetzle"/>
    <property type="match status" value="1"/>
</dbReference>
<reference evidence="5 6" key="1">
    <citation type="submission" date="2017-03" db="EMBL/GenBank/DDBJ databases">
        <title>Genome of the blue death feigning beetle - Asbolus verrucosus.</title>
        <authorList>
            <person name="Rider S.D."/>
        </authorList>
    </citation>
    <scope>NUCLEOTIDE SEQUENCE [LARGE SCALE GENOMIC DNA]</scope>
    <source>
        <strain evidence="5">Butters</strain>
        <tissue evidence="5">Head and leg muscle</tissue>
    </source>
</reference>
<evidence type="ECO:0000256" key="2">
    <source>
        <dbReference type="ARBA" id="ARBA00023157"/>
    </source>
</evidence>
<dbReference type="EMBL" id="QDEB01133023">
    <property type="protein sequence ID" value="RZB38876.1"/>
    <property type="molecule type" value="Genomic_DNA"/>
</dbReference>